<comment type="caution">
    <text evidence="2">The sequence shown here is derived from an EMBL/GenBank/DDBJ whole genome shotgun (WGS) entry which is preliminary data.</text>
</comment>
<keyword evidence="3" id="KW-1185">Reference proteome</keyword>
<dbReference type="RefSeq" id="WP_189581758.1">
    <property type="nucleotide sequence ID" value="NZ_BMYV01000001.1"/>
</dbReference>
<dbReference type="AlphaFoldDB" id="A0A918KHH1"/>
<feature type="domain" description="YdhG-like" evidence="1">
    <location>
        <begin position="24"/>
        <end position="129"/>
    </location>
</feature>
<dbReference type="InterPro" id="IPR014922">
    <property type="entry name" value="YdhG-like"/>
</dbReference>
<gene>
    <name evidence="2" type="ORF">GCM10011309_08610</name>
</gene>
<reference evidence="2 3" key="1">
    <citation type="journal article" date="2014" name="Int. J. Syst. Evol. Microbiol.">
        <title>Complete genome sequence of Corynebacterium casei LMG S-19264T (=DSM 44701T), isolated from a smear-ripened cheese.</title>
        <authorList>
            <consortium name="US DOE Joint Genome Institute (JGI-PGF)"/>
            <person name="Walter F."/>
            <person name="Albersmeier A."/>
            <person name="Kalinowski J."/>
            <person name="Ruckert C."/>
        </authorList>
    </citation>
    <scope>NUCLEOTIDE SEQUENCE [LARGE SCALE GENOMIC DNA]</scope>
    <source>
        <strain evidence="2 3">KCTC 23968</strain>
    </source>
</reference>
<sequence length="142" mass="16233">MPNKTVPAGLKVRDYLDQIEDPSRQADCQRIHDMMLKIVGEPAKIWGSKLSSGIVGFGEYHYKYESGREGDHLRLGFASRAQNISIYIMPGYQDFSDQLARLGTHKIGKSCLYIKRLSDIDEAVLHEMLVEGLRQMDEKYPR</sequence>
<dbReference type="SUPFAM" id="SSF159888">
    <property type="entry name" value="YdhG-like"/>
    <property type="match status" value="1"/>
</dbReference>
<name>A0A918KHH1_9PROT</name>
<evidence type="ECO:0000259" key="1">
    <source>
        <dbReference type="Pfam" id="PF08818"/>
    </source>
</evidence>
<dbReference type="EMBL" id="BMYV01000001">
    <property type="protein sequence ID" value="GGX61056.1"/>
    <property type="molecule type" value="Genomic_DNA"/>
</dbReference>
<protein>
    <recommendedName>
        <fullName evidence="1">YdhG-like domain-containing protein</fullName>
    </recommendedName>
</protein>
<organism evidence="2 3">
    <name type="scientific">Litorimonas cladophorae</name>
    <dbReference type="NCBI Taxonomy" id="1220491"/>
    <lineage>
        <taxon>Bacteria</taxon>
        <taxon>Pseudomonadati</taxon>
        <taxon>Pseudomonadota</taxon>
        <taxon>Alphaproteobacteria</taxon>
        <taxon>Maricaulales</taxon>
        <taxon>Robiginitomaculaceae</taxon>
    </lineage>
</organism>
<evidence type="ECO:0000313" key="2">
    <source>
        <dbReference type="EMBL" id="GGX61056.1"/>
    </source>
</evidence>
<accession>A0A918KHH1</accession>
<dbReference type="Pfam" id="PF08818">
    <property type="entry name" value="DUF1801"/>
    <property type="match status" value="1"/>
</dbReference>
<evidence type="ECO:0000313" key="3">
    <source>
        <dbReference type="Proteomes" id="UP000600865"/>
    </source>
</evidence>
<dbReference type="Proteomes" id="UP000600865">
    <property type="component" value="Unassembled WGS sequence"/>
</dbReference>
<proteinExistence type="predicted"/>